<protein>
    <recommendedName>
        <fullName evidence="6">NADH:quinone oxidoreductase/Mrp antiporter transmembrane domain-containing protein</fullName>
    </recommendedName>
</protein>
<feature type="transmembrane region" description="Helical" evidence="5">
    <location>
        <begin position="320"/>
        <end position="343"/>
    </location>
</feature>
<organism evidence="7">
    <name type="scientific">marine sediment metagenome</name>
    <dbReference type="NCBI Taxonomy" id="412755"/>
    <lineage>
        <taxon>unclassified sequences</taxon>
        <taxon>metagenomes</taxon>
        <taxon>ecological metagenomes</taxon>
    </lineage>
</organism>
<dbReference type="EMBL" id="LAZR01003593">
    <property type="protein sequence ID" value="KKN16655.1"/>
    <property type="molecule type" value="Genomic_DNA"/>
</dbReference>
<feature type="transmembrane region" description="Helical" evidence="5">
    <location>
        <begin position="105"/>
        <end position="123"/>
    </location>
</feature>
<dbReference type="NCBIfam" id="TIGR01770">
    <property type="entry name" value="NDH_I_N"/>
    <property type="match status" value="1"/>
</dbReference>
<evidence type="ECO:0000256" key="4">
    <source>
        <dbReference type="ARBA" id="ARBA00023136"/>
    </source>
</evidence>
<keyword evidence="3 5" id="KW-1133">Transmembrane helix</keyword>
<feature type="transmembrane region" description="Helical" evidence="5">
    <location>
        <begin position="12"/>
        <end position="30"/>
    </location>
</feature>
<comment type="caution">
    <text evidence="7">The sequence shown here is derived from an EMBL/GenBank/DDBJ whole genome shotgun (WGS) entry which is preliminary data.</text>
</comment>
<evidence type="ECO:0000256" key="2">
    <source>
        <dbReference type="ARBA" id="ARBA00022692"/>
    </source>
</evidence>
<evidence type="ECO:0000313" key="7">
    <source>
        <dbReference type="EMBL" id="KKN16655.1"/>
    </source>
</evidence>
<evidence type="ECO:0000256" key="5">
    <source>
        <dbReference type="SAM" id="Phobius"/>
    </source>
</evidence>
<name>A0A0F9NAT4_9ZZZZ</name>
<keyword evidence="4 5" id="KW-0472">Membrane</keyword>
<dbReference type="GO" id="GO:0016020">
    <property type="term" value="C:membrane"/>
    <property type="evidence" value="ECO:0007669"/>
    <property type="project" value="UniProtKB-SubCell"/>
</dbReference>
<keyword evidence="2 5" id="KW-0812">Transmembrane</keyword>
<feature type="transmembrane region" description="Helical" evidence="5">
    <location>
        <begin position="158"/>
        <end position="181"/>
    </location>
</feature>
<proteinExistence type="inferred from homology"/>
<dbReference type="InterPro" id="IPR010096">
    <property type="entry name" value="NADH-Q_OxRdtase_suN/2"/>
</dbReference>
<feature type="transmembrane region" description="Helical" evidence="5">
    <location>
        <begin position="364"/>
        <end position="388"/>
    </location>
</feature>
<feature type="transmembrane region" description="Helical" evidence="5">
    <location>
        <begin position="296"/>
        <end position="314"/>
    </location>
</feature>
<feature type="transmembrane region" description="Helical" evidence="5">
    <location>
        <begin position="400"/>
        <end position="420"/>
    </location>
</feature>
<accession>A0A0F9NAT4</accession>
<dbReference type="Pfam" id="PF00361">
    <property type="entry name" value="Proton_antipo_M"/>
    <property type="match status" value="1"/>
</dbReference>
<evidence type="ECO:0000256" key="1">
    <source>
        <dbReference type="ARBA" id="ARBA00004141"/>
    </source>
</evidence>
<feature type="transmembrane region" description="Helical" evidence="5">
    <location>
        <begin position="440"/>
        <end position="460"/>
    </location>
</feature>
<feature type="transmembrane region" description="Helical" evidence="5">
    <location>
        <begin position="129"/>
        <end position="146"/>
    </location>
</feature>
<feature type="transmembrane region" description="Helical" evidence="5">
    <location>
        <begin position="237"/>
        <end position="258"/>
    </location>
</feature>
<comment type="subcellular location">
    <subcellularLocation>
        <location evidence="1">Membrane</location>
        <topology evidence="1">Multi-pass membrane protein</topology>
    </subcellularLocation>
</comment>
<evidence type="ECO:0000259" key="6">
    <source>
        <dbReference type="Pfam" id="PF00361"/>
    </source>
</evidence>
<sequence>MNTNINFVPLGPELIITSVAILVLMLDITLKNKYRNIIGWVSVAGLASALVYGITYFGLRGNFIVNQLTIDDLSVYARLSIVAIALTIALVAMRNTYTIRQNQGEFYALMLFSVVGTMVMASASNLVTIYVGIELSTIPMFILVAFRKARAKAGEALIKFFILGIMSSAFLLYGLSLVYGLTAELDLTKIATALGQGMSPALAVASLLIIAGFGFKLTAVPFHFWAPDTYEGAPVIVVSYIATVSKIGAFVIVTRVFVEALQSTAVNWPLWFGALAVITMTLGNLMALPQTKIKRMMAYSGIAHAGYLLVGLAVGTNFAISSMFFFLIAYAVATAGVFFVVAARSEKGEADAISSYTGLSQTNPALALVMAVFLFSLIGIPPLGGFFGKYYLAASAIGNGQAYLGILIFINSVISLGYYVKIIRAMYLQEPESAEHRATATAQTSVALGLTSIAIIYLGIIQNPVLNMAHKIFSNIKL</sequence>
<dbReference type="AlphaFoldDB" id="A0A0F9NAT4"/>
<feature type="domain" description="NADH:quinone oxidoreductase/Mrp antiporter transmembrane" evidence="6">
    <location>
        <begin position="123"/>
        <end position="415"/>
    </location>
</feature>
<feature type="transmembrane region" description="Helical" evidence="5">
    <location>
        <begin position="270"/>
        <end position="289"/>
    </location>
</feature>
<feature type="transmembrane region" description="Helical" evidence="5">
    <location>
        <begin position="201"/>
        <end position="225"/>
    </location>
</feature>
<feature type="transmembrane region" description="Helical" evidence="5">
    <location>
        <begin position="75"/>
        <end position="93"/>
    </location>
</feature>
<dbReference type="GO" id="GO:0008137">
    <property type="term" value="F:NADH dehydrogenase (ubiquinone) activity"/>
    <property type="evidence" value="ECO:0007669"/>
    <property type="project" value="InterPro"/>
</dbReference>
<evidence type="ECO:0000256" key="3">
    <source>
        <dbReference type="ARBA" id="ARBA00022989"/>
    </source>
</evidence>
<feature type="transmembrane region" description="Helical" evidence="5">
    <location>
        <begin position="37"/>
        <end position="55"/>
    </location>
</feature>
<reference evidence="7" key="1">
    <citation type="journal article" date="2015" name="Nature">
        <title>Complex archaea that bridge the gap between prokaryotes and eukaryotes.</title>
        <authorList>
            <person name="Spang A."/>
            <person name="Saw J.H."/>
            <person name="Jorgensen S.L."/>
            <person name="Zaremba-Niedzwiedzka K."/>
            <person name="Martijn J."/>
            <person name="Lind A.E."/>
            <person name="van Eijk R."/>
            <person name="Schleper C."/>
            <person name="Guy L."/>
            <person name="Ettema T.J."/>
        </authorList>
    </citation>
    <scope>NUCLEOTIDE SEQUENCE</scope>
</reference>
<dbReference type="HAMAP" id="MF_00445">
    <property type="entry name" value="NDH1_NuoN_1"/>
    <property type="match status" value="1"/>
</dbReference>
<dbReference type="PANTHER" id="PTHR22773">
    <property type="entry name" value="NADH DEHYDROGENASE"/>
    <property type="match status" value="1"/>
</dbReference>
<gene>
    <name evidence="7" type="ORF">LCGC14_0973680</name>
</gene>
<dbReference type="InterPro" id="IPR001750">
    <property type="entry name" value="ND/Mrp_TM"/>
</dbReference>
<dbReference type="GO" id="GO:0042773">
    <property type="term" value="P:ATP synthesis coupled electron transport"/>
    <property type="evidence" value="ECO:0007669"/>
    <property type="project" value="InterPro"/>
</dbReference>